<dbReference type="EMBL" id="ABCC02000002">
    <property type="protein sequence ID" value="EDP19438.1"/>
    <property type="molecule type" value="Genomic_DNA"/>
</dbReference>
<organism evidence="1 2">
    <name type="scientific">Enterocloster bolteae (strain ATCC BAA-613 / DSM 15670 / CCUG 46953 / JCM 12243 / WAL 16351)</name>
    <name type="common">Clostridium bolteae</name>
    <dbReference type="NCBI Taxonomy" id="411902"/>
    <lineage>
        <taxon>Bacteria</taxon>
        <taxon>Bacillati</taxon>
        <taxon>Bacillota</taxon>
        <taxon>Clostridia</taxon>
        <taxon>Lachnospirales</taxon>
        <taxon>Lachnospiraceae</taxon>
        <taxon>Enterocloster</taxon>
    </lineage>
</organism>
<evidence type="ECO:0000313" key="2">
    <source>
        <dbReference type="Proteomes" id="UP000005396"/>
    </source>
</evidence>
<evidence type="ECO:0000313" key="1">
    <source>
        <dbReference type="EMBL" id="EDP19438.1"/>
    </source>
</evidence>
<sequence length="47" mass="5284">MRSNNAAWEQPDGETCLAVIFIFFAINNINNNYQYCLLTKGISSGKI</sequence>
<reference evidence="1 2" key="1">
    <citation type="submission" date="2007-08" db="EMBL/GenBank/DDBJ databases">
        <authorList>
            <person name="Fulton L."/>
            <person name="Clifton S."/>
            <person name="Fulton B."/>
            <person name="Xu J."/>
            <person name="Minx P."/>
            <person name="Pepin K.H."/>
            <person name="Johnson M."/>
            <person name="Thiruvilangam P."/>
            <person name="Bhonagiri V."/>
            <person name="Nash W.E."/>
            <person name="Mardis E.R."/>
            <person name="Wilson R.K."/>
        </authorList>
    </citation>
    <scope>NUCLEOTIDE SEQUENCE [LARGE SCALE GENOMIC DNA]</scope>
    <source>
        <strain evidence="2">ATCC BAA-613 / DSM 15670 / CCUG 46953 / JCM 12243 / WAL 16351</strain>
    </source>
</reference>
<reference evidence="1 2" key="2">
    <citation type="submission" date="2007-09" db="EMBL/GenBank/DDBJ databases">
        <title>Draft genome sequence of Clostridium bolteae (ATCC BAA-613).</title>
        <authorList>
            <person name="Sudarsanam P."/>
            <person name="Ley R."/>
            <person name="Guruge J."/>
            <person name="Turnbaugh P.J."/>
            <person name="Mahowald M."/>
            <person name="Liep D."/>
            <person name="Gordon J."/>
        </authorList>
    </citation>
    <scope>NUCLEOTIDE SEQUENCE [LARGE SCALE GENOMIC DNA]</scope>
    <source>
        <strain evidence="2">ATCC BAA-613 / DSM 15670 / CCUG 46953 / JCM 12243 / WAL 16351</strain>
    </source>
</reference>
<dbReference type="PaxDb" id="411902-CLOBOL_00275"/>
<comment type="caution">
    <text evidence="1">The sequence shown here is derived from an EMBL/GenBank/DDBJ whole genome shotgun (WGS) entry which is preliminary data.</text>
</comment>
<proteinExistence type="predicted"/>
<gene>
    <name evidence="1" type="ORF">CLOBOL_00275</name>
</gene>
<dbReference type="AlphaFoldDB" id="A8RH02"/>
<protein>
    <submittedName>
        <fullName evidence="1">Uncharacterized protein</fullName>
    </submittedName>
</protein>
<dbReference type="Proteomes" id="UP000005396">
    <property type="component" value="Unassembled WGS sequence"/>
</dbReference>
<name>A8RH02_ENTBW</name>
<accession>A8RH02</accession>
<dbReference type="HOGENOM" id="CLU_3166368_0_0_9"/>